<dbReference type="PIRSF" id="PIRSF016020">
    <property type="entry name" value="PHexose_mutarotase"/>
    <property type="match status" value="1"/>
</dbReference>
<organism evidence="6 7">
    <name type="scientific">Pigmentiphaga humi</name>
    <dbReference type="NCBI Taxonomy" id="2478468"/>
    <lineage>
        <taxon>Bacteria</taxon>
        <taxon>Pseudomonadati</taxon>
        <taxon>Pseudomonadota</taxon>
        <taxon>Betaproteobacteria</taxon>
        <taxon>Burkholderiales</taxon>
        <taxon>Alcaligenaceae</taxon>
        <taxon>Pigmentiphaga</taxon>
    </lineage>
</organism>
<evidence type="ECO:0000256" key="3">
    <source>
        <dbReference type="ARBA" id="ARBA00023235"/>
    </source>
</evidence>
<comment type="catalytic activity">
    <reaction evidence="1">
        <text>alpha-D-glucose 6-phosphate = beta-D-glucose 6-phosphate</text>
        <dbReference type="Rhea" id="RHEA:16249"/>
        <dbReference type="ChEBI" id="CHEBI:58225"/>
        <dbReference type="ChEBI" id="CHEBI:58247"/>
        <dbReference type="EC" id="5.1.3.15"/>
    </reaction>
</comment>
<proteinExistence type="inferred from homology"/>
<dbReference type="Pfam" id="PF01263">
    <property type="entry name" value="Aldose_epim"/>
    <property type="match status" value="1"/>
</dbReference>
<name>A0A3P4B2Z3_9BURK</name>
<comment type="similarity">
    <text evidence="2 4">Belongs to the glucose-6-phosphate 1-epimerase family.</text>
</comment>
<dbReference type="InterPro" id="IPR008183">
    <property type="entry name" value="Aldose_1/G6P_1-epimerase"/>
</dbReference>
<gene>
    <name evidence="6" type="primary">yeaD</name>
    <name evidence="6" type="ORF">PIGHUM_02328</name>
</gene>
<feature type="active site" evidence="5">
    <location>
        <position position="169"/>
    </location>
</feature>
<dbReference type="SUPFAM" id="SSF74650">
    <property type="entry name" value="Galactose mutarotase-like"/>
    <property type="match status" value="1"/>
</dbReference>
<evidence type="ECO:0000256" key="2">
    <source>
        <dbReference type="ARBA" id="ARBA00005866"/>
    </source>
</evidence>
<dbReference type="Proteomes" id="UP000277294">
    <property type="component" value="Unassembled WGS sequence"/>
</dbReference>
<dbReference type="OrthoDB" id="9790727at2"/>
<evidence type="ECO:0000256" key="1">
    <source>
        <dbReference type="ARBA" id="ARBA00001096"/>
    </source>
</evidence>
<dbReference type="PANTHER" id="PTHR11122:SF13">
    <property type="entry name" value="GLUCOSE-6-PHOSPHATE 1-EPIMERASE"/>
    <property type="match status" value="1"/>
</dbReference>
<reference evidence="6 7" key="1">
    <citation type="submission" date="2018-10" db="EMBL/GenBank/DDBJ databases">
        <authorList>
            <person name="Criscuolo A."/>
        </authorList>
    </citation>
    <scope>NUCLEOTIDE SEQUENCE [LARGE SCALE GENOMIC DNA]</scope>
    <source>
        <strain evidence="6">DnA1</strain>
    </source>
</reference>
<dbReference type="GO" id="GO:0005975">
    <property type="term" value="P:carbohydrate metabolic process"/>
    <property type="evidence" value="ECO:0007669"/>
    <property type="project" value="InterPro"/>
</dbReference>
<dbReference type="InterPro" id="IPR011013">
    <property type="entry name" value="Gal_mutarotase_sf_dom"/>
</dbReference>
<dbReference type="EMBL" id="UWPJ01000018">
    <property type="protein sequence ID" value="VCU70261.1"/>
    <property type="molecule type" value="Genomic_DNA"/>
</dbReference>
<keyword evidence="7" id="KW-1185">Reference proteome</keyword>
<dbReference type="InterPro" id="IPR025532">
    <property type="entry name" value="G6P_1-epimerase"/>
</dbReference>
<evidence type="ECO:0000256" key="4">
    <source>
        <dbReference type="PIRNR" id="PIRNR016020"/>
    </source>
</evidence>
<accession>A0A3P4B2Z3</accession>
<dbReference type="PANTHER" id="PTHR11122">
    <property type="entry name" value="APOSPORY-ASSOCIATED PROTEIN C-RELATED"/>
    <property type="match status" value="1"/>
</dbReference>
<dbReference type="AlphaFoldDB" id="A0A3P4B2Z3"/>
<dbReference type="GO" id="GO:0047938">
    <property type="term" value="F:glucose-6-phosphate 1-epimerase activity"/>
    <property type="evidence" value="ECO:0007669"/>
    <property type="project" value="UniProtKB-UniRule"/>
</dbReference>
<evidence type="ECO:0000256" key="5">
    <source>
        <dbReference type="PIRSR" id="PIRSR016020-1"/>
    </source>
</evidence>
<protein>
    <recommendedName>
        <fullName evidence="4">Putative glucose-6-phosphate 1-epimerase</fullName>
        <ecNumber evidence="4">5.1.3.15</ecNumber>
    </recommendedName>
</protein>
<keyword evidence="3 4" id="KW-0413">Isomerase</keyword>
<evidence type="ECO:0000313" key="7">
    <source>
        <dbReference type="Proteomes" id="UP000277294"/>
    </source>
</evidence>
<dbReference type="InterPro" id="IPR014718">
    <property type="entry name" value="GH-type_carb-bd"/>
</dbReference>
<sequence>MSEPVCKVEALTVGELPCWRLVSRHGEALVARQGAQVLRYTPHGRQPVVWLSDHAEFRRGKSLRGGVPVCWPWFGQLERNPGAVRAMVADGNAPPAHGFAREWDWREAESGTRGDAARLLLELDLPQGAPAWPHAARLTLEIVLDDALTLTLSTRNLGAEPLVISQALHTYFAVSDVRKVAVEGLDGAAYVDTLRGWNTFAQHGTLAIDAETDRIYTGIAQPIAIADPGWRRTLHIEAHASRSAVVWNPWVDKSLRLSQFAPDAWQDMICIETARVWDDLLEVAPGTTAAMAVTLRAEHWAEG</sequence>
<dbReference type="GO" id="GO:0030246">
    <property type="term" value="F:carbohydrate binding"/>
    <property type="evidence" value="ECO:0007669"/>
    <property type="project" value="UniProtKB-UniRule"/>
</dbReference>
<feature type="active site" evidence="5">
    <location>
        <position position="272"/>
    </location>
</feature>
<dbReference type="CDD" id="cd09020">
    <property type="entry name" value="D-hex-6-P-epi_like"/>
    <property type="match status" value="1"/>
</dbReference>
<dbReference type="EC" id="5.1.3.15" evidence="4"/>
<dbReference type="RefSeq" id="WP_124079777.1">
    <property type="nucleotide sequence ID" value="NZ_UWPJ01000018.1"/>
</dbReference>
<evidence type="ECO:0000313" key="6">
    <source>
        <dbReference type="EMBL" id="VCU70261.1"/>
    </source>
</evidence>
<dbReference type="Gene3D" id="2.70.98.10">
    <property type="match status" value="1"/>
</dbReference>